<keyword evidence="2" id="KW-1185">Reference proteome</keyword>
<dbReference type="SUPFAM" id="SSF51182">
    <property type="entry name" value="RmlC-like cupins"/>
    <property type="match status" value="1"/>
</dbReference>
<dbReference type="CDD" id="cd02208">
    <property type="entry name" value="cupin_RmlC-like"/>
    <property type="match status" value="1"/>
</dbReference>
<reference evidence="1 2" key="1">
    <citation type="journal article" date="2018" name="Evol. Lett.">
        <title>Horizontal gene cluster transfer increased hallucinogenic mushroom diversity.</title>
        <authorList>
            <person name="Reynolds H.T."/>
            <person name="Vijayakumar V."/>
            <person name="Gluck-Thaler E."/>
            <person name="Korotkin H.B."/>
            <person name="Matheny P.B."/>
            <person name="Slot J.C."/>
        </authorList>
    </citation>
    <scope>NUCLEOTIDE SEQUENCE [LARGE SCALE GENOMIC DNA]</scope>
    <source>
        <strain evidence="1 2">2631</strain>
    </source>
</reference>
<comment type="caution">
    <text evidence="1">The sequence shown here is derived from an EMBL/GenBank/DDBJ whole genome shotgun (WGS) entry which is preliminary data.</text>
</comment>
<accession>A0A409XNZ0</accession>
<evidence type="ECO:0000313" key="2">
    <source>
        <dbReference type="Proteomes" id="UP000283269"/>
    </source>
</evidence>
<evidence type="ECO:0000313" key="1">
    <source>
        <dbReference type="EMBL" id="PPQ92523.1"/>
    </source>
</evidence>
<dbReference type="AlphaFoldDB" id="A0A409XNZ0"/>
<dbReference type="OrthoDB" id="504210at2759"/>
<sequence length="184" mass="21011">MSVADLDTLSPVLELGHQSTMTFLRNHPYLARIHVAAITDAETLYVTPHWHDKYDELFRVTKGRLQVRIGNNTRIYVPEDGEILIPRGTVHGMRGFQGEETIFEERTEPMSVEKELFFRNLLDGGKEPTSLLQVMVVAYKGDMRLAFPGHIKWLERAFVTILGGYIAPLLGYKNKYSSYKLKAV</sequence>
<gene>
    <name evidence="1" type="ORF">CVT25_010356</name>
</gene>
<dbReference type="EMBL" id="NHYD01001028">
    <property type="protein sequence ID" value="PPQ92523.1"/>
    <property type="molecule type" value="Genomic_DNA"/>
</dbReference>
<dbReference type="InterPro" id="IPR014710">
    <property type="entry name" value="RmlC-like_jellyroll"/>
</dbReference>
<proteinExistence type="predicted"/>
<organism evidence="1 2">
    <name type="scientific">Psilocybe cyanescens</name>
    <dbReference type="NCBI Taxonomy" id="93625"/>
    <lineage>
        <taxon>Eukaryota</taxon>
        <taxon>Fungi</taxon>
        <taxon>Dikarya</taxon>
        <taxon>Basidiomycota</taxon>
        <taxon>Agaricomycotina</taxon>
        <taxon>Agaricomycetes</taxon>
        <taxon>Agaricomycetidae</taxon>
        <taxon>Agaricales</taxon>
        <taxon>Agaricineae</taxon>
        <taxon>Strophariaceae</taxon>
        <taxon>Psilocybe</taxon>
    </lineage>
</organism>
<dbReference type="InterPro" id="IPR011051">
    <property type="entry name" value="RmlC_Cupin_sf"/>
</dbReference>
<dbReference type="Proteomes" id="UP000283269">
    <property type="component" value="Unassembled WGS sequence"/>
</dbReference>
<dbReference type="InParanoid" id="A0A409XNZ0"/>
<dbReference type="Gene3D" id="2.60.120.10">
    <property type="entry name" value="Jelly Rolls"/>
    <property type="match status" value="1"/>
</dbReference>
<name>A0A409XNZ0_PSICY</name>
<protein>
    <submittedName>
        <fullName evidence="1">Uncharacterized protein</fullName>
    </submittedName>
</protein>